<dbReference type="AlphaFoldDB" id="W2T371"/>
<dbReference type="Gene3D" id="3.40.50.300">
    <property type="entry name" value="P-loop containing nucleotide triphosphate hydrolases"/>
    <property type="match status" value="1"/>
</dbReference>
<reference evidence="3" key="1">
    <citation type="journal article" date="2014" name="Nat. Genet.">
        <title>Genome of the human hookworm Necator americanus.</title>
        <authorList>
            <person name="Tang Y.T."/>
            <person name="Gao X."/>
            <person name="Rosa B.A."/>
            <person name="Abubucker S."/>
            <person name="Hallsworth-Pepin K."/>
            <person name="Martin J."/>
            <person name="Tyagi R."/>
            <person name="Heizer E."/>
            <person name="Zhang X."/>
            <person name="Bhonagiri-Palsikar V."/>
            <person name="Minx P."/>
            <person name="Warren W.C."/>
            <person name="Wang Q."/>
            <person name="Zhan B."/>
            <person name="Hotez P.J."/>
            <person name="Sternberg P.W."/>
            <person name="Dougall A."/>
            <person name="Gaze S.T."/>
            <person name="Mulvenna J."/>
            <person name="Sotillo J."/>
            <person name="Ranganathan S."/>
            <person name="Rabelo E.M."/>
            <person name="Wilson R.K."/>
            <person name="Felgner P.L."/>
            <person name="Bethony J."/>
            <person name="Hawdon J.M."/>
            <person name="Gasser R.B."/>
            <person name="Loukas A."/>
            <person name="Mitreva M."/>
        </authorList>
    </citation>
    <scope>NUCLEOTIDE SEQUENCE [LARGE SCALE GENOMIC DNA]</scope>
</reference>
<evidence type="ECO:0000313" key="2">
    <source>
        <dbReference type="EMBL" id="ETN76009.1"/>
    </source>
</evidence>
<dbReference type="OrthoDB" id="9972657at2759"/>
<feature type="chain" id="PRO_5004824812" evidence="1">
    <location>
        <begin position="30"/>
        <end position="263"/>
    </location>
</feature>
<dbReference type="EMBL" id="KI660256">
    <property type="protein sequence ID" value="ETN76009.1"/>
    <property type="molecule type" value="Genomic_DNA"/>
</dbReference>
<dbReference type="SUPFAM" id="SSF52540">
    <property type="entry name" value="P-loop containing nucleoside triphosphate hydrolases"/>
    <property type="match status" value="1"/>
</dbReference>
<feature type="signal peptide" evidence="1">
    <location>
        <begin position="1"/>
        <end position="29"/>
    </location>
</feature>
<dbReference type="OMA" id="FGLRYCC"/>
<keyword evidence="3" id="KW-1185">Reference proteome</keyword>
<organism evidence="2 3">
    <name type="scientific">Necator americanus</name>
    <name type="common">Human hookworm</name>
    <dbReference type="NCBI Taxonomy" id="51031"/>
    <lineage>
        <taxon>Eukaryota</taxon>
        <taxon>Metazoa</taxon>
        <taxon>Ecdysozoa</taxon>
        <taxon>Nematoda</taxon>
        <taxon>Chromadorea</taxon>
        <taxon>Rhabditida</taxon>
        <taxon>Rhabditina</taxon>
        <taxon>Rhabditomorpha</taxon>
        <taxon>Strongyloidea</taxon>
        <taxon>Ancylostomatidae</taxon>
        <taxon>Bunostominae</taxon>
        <taxon>Necator</taxon>
    </lineage>
</organism>
<proteinExistence type="predicted"/>
<dbReference type="KEGG" id="nai:NECAME_03575"/>
<dbReference type="GO" id="GO:0000049">
    <property type="term" value="F:tRNA binding"/>
    <property type="evidence" value="ECO:0007669"/>
    <property type="project" value="TreeGrafter"/>
</dbReference>
<dbReference type="STRING" id="51031.W2T371"/>
<evidence type="ECO:0000256" key="1">
    <source>
        <dbReference type="SAM" id="SignalP"/>
    </source>
</evidence>
<name>W2T371_NECAM</name>
<protein>
    <submittedName>
        <fullName evidence="2">Chromatin associated protein KTI12</fullName>
    </submittedName>
</protein>
<dbReference type="GO" id="GO:0016301">
    <property type="term" value="F:kinase activity"/>
    <property type="evidence" value="ECO:0007669"/>
    <property type="project" value="TreeGrafter"/>
</dbReference>
<accession>W2T371</accession>
<keyword evidence="1" id="KW-0732">Signal</keyword>
<dbReference type="Proteomes" id="UP000053676">
    <property type="component" value="Unassembled WGS sequence"/>
</dbReference>
<dbReference type="PANTHER" id="PTHR20873">
    <property type="entry name" value="L-SERYL-TRNA(SEC) KINASE"/>
    <property type="match status" value="1"/>
</dbReference>
<evidence type="ECO:0000313" key="3">
    <source>
        <dbReference type="Proteomes" id="UP000053676"/>
    </source>
</evidence>
<sequence>MLIAKPAPNPLGLLFKMSLLLIMGLPAAGKTTLCSKITERLPNAIVFSLDDVNGRWSDEFRAHTDRKSFEQCVRFFLEQNCDEEFDRTVIVDDNFYLRSMRRPFERMARAFGLRYCCVLVDCDVQDALHRNSSRGENRVSDETILKMDREMEVPADALLHRYQGVEEILQRVNGLRMKRVQSSKRSPSESSRSFLSQIDGILRAEVSEAVRQDLDGRILASAKKAVLNKYRQSKNSLLPDQVREELLKEYFVVQQNKKNGGDE</sequence>
<gene>
    <name evidence="2" type="ORF">NECAME_03575</name>
</gene>
<dbReference type="InterPro" id="IPR052648">
    <property type="entry name" value="Ser-tRNA(Sec)_kinase"/>
</dbReference>
<dbReference type="PANTHER" id="PTHR20873:SF0">
    <property type="entry name" value="L-SERYL-TRNA(SEC) KINASE"/>
    <property type="match status" value="1"/>
</dbReference>
<dbReference type="Pfam" id="PF13671">
    <property type="entry name" value="AAA_33"/>
    <property type="match status" value="1"/>
</dbReference>
<dbReference type="InterPro" id="IPR027417">
    <property type="entry name" value="P-loop_NTPase"/>
</dbReference>